<comment type="caution">
    <text evidence="8">The sequence shown here is derived from an EMBL/GenBank/DDBJ whole genome shotgun (WGS) entry which is preliminary data.</text>
</comment>
<dbReference type="Pfam" id="PF00395">
    <property type="entry name" value="SLH"/>
    <property type="match status" value="3"/>
</dbReference>
<evidence type="ECO:0000256" key="4">
    <source>
        <dbReference type="ARBA" id="ARBA00022807"/>
    </source>
</evidence>
<name>A0ABS9H1A8_9BACL</name>
<dbReference type="Proteomes" id="UP001649381">
    <property type="component" value="Unassembled WGS sequence"/>
</dbReference>
<evidence type="ECO:0000313" key="9">
    <source>
        <dbReference type="Proteomes" id="UP001649381"/>
    </source>
</evidence>
<keyword evidence="5" id="KW-0732">Signal</keyword>
<reference evidence="8 9" key="1">
    <citation type="submission" date="2022-01" db="EMBL/GenBank/DDBJ databases">
        <title>Alkalihalobacillus sp. EGI L200015, a novel bacterium isolated from a salt lake sediment.</title>
        <authorList>
            <person name="Gao L."/>
            <person name="Fang B.-Z."/>
            <person name="Li W.-J."/>
        </authorList>
    </citation>
    <scope>NUCLEOTIDE SEQUENCE [LARGE SCALE GENOMIC DNA]</scope>
    <source>
        <strain evidence="8 9">KCTC 12718</strain>
    </source>
</reference>
<comment type="similarity">
    <text evidence="1">Belongs to the peptidase C40 family.</text>
</comment>
<feature type="signal peptide" evidence="5">
    <location>
        <begin position="1"/>
        <end position="25"/>
    </location>
</feature>
<feature type="domain" description="NlpC/P60" evidence="7">
    <location>
        <begin position="26"/>
        <end position="148"/>
    </location>
</feature>
<dbReference type="SUPFAM" id="SSF54001">
    <property type="entry name" value="Cysteine proteinases"/>
    <property type="match status" value="1"/>
</dbReference>
<dbReference type="InterPro" id="IPR001119">
    <property type="entry name" value="SLH_dom"/>
</dbReference>
<accession>A0ABS9H1A8</accession>
<evidence type="ECO:0000256" key="5">
    <source>
        <dbReference type="SAM" id="SignalP"/>
    </source>
</evidence>
<feature type="domain" description="SLH" evidence="6">
    <location>
        <begin position="157"/>
        <end position="216"/>
    </location>
</feature>
<keyword evidence="9" id="KW-1185">Reference proteome</keyword>
<gene>
    <name evidence="8" type="ORF">L2716_13680</name>
</gene>
<dbReference type="PANTHER" id="PTHR47053:SF1">
    <property type="entry name" value="MUREIN DD-ENDOPEPTIDASE MEPH-RELATED"/>
    <property type="match status" value="1"/>
</dbReference>
<feature type="domain" description="SLH" evidence="6">
    <location>
        <begin position="217"/>
        <end position="280"/>
    </location>
</feature>
<organism evidence="8 9">
    <name type="scientific">Pseudalkalibacillus berkeleyi</name>
    <dbReference type="NCBI Taxonomy" id="1069813"/>
    <lineage>
        <taxon>Bacteria</taxon>
        <taxon>Bacillati</taxon>
        <taxon>Bacillota</taxon>
        <taxon>Bacilli</taxon>
        <taxon>Bacillales</taxon>
        <taxon>Fictibacillaceae</taxon>
        <taxon>Pseudalkalibacillus</taxon>
    </lineage>
</organism>
<evidence type="ECO:0000256" key="1">
    <source>
        <dbReference type="ARBA" id="ARBA00007074"/>
    </source>
</evidence>
<dbReference type="PROSITE" id="PS51272">
    <property type="entry name" value="SLH"/>
    <property type="match status" value="3"/>
</dbReference>
<keyword evidence="3" id="KW-0378">Hydrolase</keyword>
<evidence type="ECO:0000313" key="8">
    <source>
        <dbReference type="EMBL" id="MCF6138782.1"/>
    </source>
</evidence>
<feature type="domain" description="SLH" evidence="6">
    <location>
        <begin position="281"/>
        <end position="332"/>
    </location>
</feature>
<dbReference type="InterPro" id="IPR051202">
    <property type="entry name" value="Peptidase_C40"/>
</dbReference>
<evidence type="ECO:0000259" key="6">
    <source>
        <dbReference type="PROSITE" id="PS51272"/>
    </source>
</evidence>
<keyword evidence="4" id="KW-0788">Thiol protease</keyword>
<evidence type="ECO:0000259" key="7">
    <source>
        <dbReference type="PROSITE" id="PS51935"/>
    </source>
</evidence>
<proteinExistence type="inferred from homology"/>
<dbReference type="PROSITE" id="PS51935">
    <property type="entry name" value="NLPC_P60"/>
    <property type="match status" value="1"/>
</dbReference>
<dbReference type="InterPro" id="IPR038765">
    <property type="entry name" value="Papain-like_cys_pep_sf"/>
</dbReference>
<feature type="chain" id="PRO_5045483507" evidence="5">
    <location>
        <begin position="26"/>
        <end position="332"/>
    </location>
</feature>
<sequence length="332" mass="36429">MLKRTLTVFTAVIMAFLLVSPSAFASSKGDKVSSIAHQYIGTPYKYGGTTPSGFDCSGFLQYVYNKIDVSIPRTSAAQSDYGTAVSKSNLQPGDLVYFSNTYKPGVSHSGVYVGDGKFIHASSSGVKKSSINDPYYWGDKYTGARRVIKEERLPTLPKGQYHDVPADYWAETSISYLSMNDIINGYDQSLFKPNNTITRAEVATMLAKSFNLPLEDGASMAPDVSSKHWAKEEINAVMKKGFFGGYSDGTFRPDRPITRSEIASLFTRAFNLSQEGSGIAFSDVSKNYWAYGSIQVVTSNDIAGGYSDNTFRPTKNATRAEFSVFLHRALLN</sequence>
<dbReference type="EMBL" id="JAKIJS010000001">
    <property type="protein sequence ID" value="MCF6138782.1"/>
    <property type="molecule type" value="Genomic_DNA"/>
</dbReference>
<dbReference type="PANTHER" id="PTHR47053">
    <property type="entry name" value="MUREIN DD-ENDOPEPTIDASE MEPH-RELATED"/>
    <property type="match status" value="1"/>
</dbReference>
<dbReference type="InterPro" id="IPR000064">
    <property type="entry name" value="NLP_P60_dom"/>
</dbReference>
<dbReference type="Gene3D" id="3.90.1720.10">
    <property type="entry name" value="endopeptidase domain like (from Nostoc punctiforme)"/>
    <property type="match status" value="1"/>
</dbReference>
<keyword evidence="2" id="KW-0645">Protease</keyword>
<evidence type="ECO:0000256" key="2">
    <source>
        <dbReference type="ARBA" id="ARBA00022670"/>
    </source>
</evidence>
<protein>
    <submittedName>
        <fullName evidence="8">S-layer homology domain-containing protein</fullName>
    </submittedName>
</protein>
<dbReference type="RefSeq" id="WP_236336782.1">
    <property type="nucleotide sequence ID" value="NZ_JAKIJS010000001.1"/>
</dbReference>
<evidence type="ECO:0000256" key="3">
    <source>
        <dbReference type="ARBA" id="ARBA00022801"/>
    </source>
</evidence>
<dbReference type="Pfam" id="PF00877">
    <property type="entry name" value="NLPC_P60"/>
    <property type="match status" value="1"/>
</dbReference>